<evidence type="ECO:0000259" key="2">
    <source>
        <dbReference type="Pfam" id="PF03795"/>
    </source>
</evidence>
<sequence>MKCVMFYQTAPDGLAKAAELGPAHVARLREFHARGVLLMAGPFADPAQGALGIFTSRDAAEEFVSGDPFVTGGVVSGWTLQEWKEVLA</sequence>
<dbReference type="PANTHER" id="PTHR33606:SF3">
    <property type="entry name" value="PROTEIN YCII"/>
    <property type="match status" value="1"/>
</dbReference>
<feature type="domain" description="YCII-related" evidence="2">
    <location>
        <begin position="1"/>
        <end position="84"/>
    </location>
</feature>
<gene>
    <name evidence="3" type="ORF">WS72_07415</name>
</gene>
<organism evidence="3 4">
    <name type="scientific">Burkholderia savannae</name>
    <dbReference type="NCBI Taxonomy" id="1637837"/>
    <lineage>
        <taxon>Bacteria</taxon>
        <taxon>Pseudomonadati</taxon>
        <taxon>Pseudomonadota</taxon>
        <taxon>Betaproteobacteria</taxon>
        <taxon>Burkholderiales</taxon>
        <taxon>Burkholderiaceae</taxon>
        <taxon>Burkholderia</taxon>
        <taxon>pseudomallei group</taxon>
    </lineage>
</organism>
<dbReference type="SUPFAM" id="SSF54909">
    <property type="entry name" value="Dimeric alpha+beta barrel"/>
    <property type="match status" value="1"/>
</dbReference>
<dbReference type="InterPro" id="IPR005545">
    <property type="entry name" value="YCII"/>
</dbReference>
<dbReference type="RefSeq" id="WP_038745110.1">
    <property type="nucleotide sequence ID" value="NZ_LNJQ01000001.1"/>
</dbReference>
<accession>A0ABR5TCI2</accession>
<protein>
    <recommendedName>
        <fullName evidence="2">YCII-related domain-containing protein</fullName>
    </recommendedName>
</protein>
<keyword evidence="4" id="KW-1185">Reference proteome</keyword>
<reference evidence="3 4" key="1">
    <citation type="submission" date="2015-11" db="EMBL/GenBank/DDBJ databases">
        <authorList>
            <person name="Sahl J."/>
            <person name="Wagner D."/>
            <person name="Keim P."/>
        </authorList>
    </citation>
    <scope>NUCLEOTIDE SEQUENCE [LARGE SCALE GENOMIC DNA]</scope>
    <source>
        <strain evidence="3 4">BDU18</strain>
    </source>
</reference>
<proteinExistence type="inferred from homology"/>
<evidence type="ECO:0000256" key="1">
    <source>
        <dbReference type="ARBA" id="ARBA00007689"/>
    </source>
</evidence>
<dbReference type="EMBL" id="LNJQ01000001">
    <property type="protein sequence ID" value="KWZ42709.1"/>
    <property type="molecule type" value="Genomic_DNA"/>
</dbReference>
<comment type="caution">
    <text evidence="3">The sequence shown here is derived from an EMBL/GenBank/DDBJ whole genome shotgun (WGS) entry which is preliminary data.</text>
</comment>
<dbReference type="Gene3D" id="3.30.70.1060">
    <property type="entry name" value="Dimeric alpha+beta barrel"/>
    <property type="match status" value="1"/>
</dbReference>
<dbReference type="InterPro" id="IPR051807">
    <property type="entry name" value="Sec-metab_biosynth-assoc"/>
</dbReference>
<evidence type="ECO:0000313" key="3">
    <source>
        <dbReference type="EMBL" id="KWZ42709.1"/>
    </source>
</evidence>
<dbReference type="PANTHER" id="PTHR33606">
    <property type="entry name" value="PROTEIN YCII"/>
    <property type="match status" value="1"/>
</dbReference>
<dbReference type="InterPro" id="IPR011008">
    <property type="entry name" value="Dimeric_a/b-barrel"/>
</dbReference>
<dbReference type="Proteomes" id="UP000070255">
    <property type="component" value="Unassembled WGS sequence"/>
</dbReference>
<evidence type="ECO:0000313" key="4">
    <source>
        <dbReference type="Proteomes" id="UP000070255"/>
    </source>
</evidence>
<name>A0ABR5TCI2_9BURK</name>
<comment type="similarity">
    <text evidence="1">Belongs to the YciI family.</text>
</comment>
<dbReference type="Pfam" id="PF03795">
    <property type="entry name" value="YCII"/>
    <property type="match status" value="1"/>
</dbReference>